<comment type="caution">
    <text evidence="1">The sequence shown here is derived from an EMBL/GenBank/DDBJ whole genome shotgun (WGS) entry which is preliminary data.</text>
</comment>
<dbReference type="Proteomes" id="UP000230821">
    <property type="component" value="Unassembled WGS sequence"/>
</dbReference>
<evidence type="ECO:0000313" key="2">
    <source>
        <dbReference type="Proteomes" id="UP000230821"/>
    </source>
</evidence>
<organism evidence="1 2">
    <name type="scientific">candidate division KSB3 bacterium</name>
    <dbReference type="NCBI Taxonomy" id="2044937"/>
    <lineage>
        <taxon>Bacteria</taxon>
        <taxon>candidate division KSB3</taxon>
    </lineage>
</organism>
<name>A0A2G6KHR4_9BACT</name>
<gene>
    <name evidence="1" type="ORF">CSA56_08170</name>
</gene>
<protein>
    <submittedName>
        <fullName evidence="1">Uncharacterized protein</fullName>
    </submittedName>
</protein>
<evidence type="ECO:0000313" key="1">
    <source>
        <dbReference type="EMBL" id="PIE34349.1"/>
    </source>
</evidence>
<reference evidence="1 2" key="1">
    <citation type="submission" date="2017-10" db="EMBL/GenBank/DDBJ databases">
        <title>Novel microbial diversity and functional potential in the marine mammal oral microbiome.</title>
        <authorList>
            <person name="Dudek N.K."/>
            <person name="Sun C.L."/>
            <person name="Burstein D."/>
            <person name="Kantor R.S."/>
            <person name="Aliaga Goltsman D.S."/>
            <person name="Bik E.M."/>
            <person name="Thomas B.C."/>
            <person name="Banfield J.F."/>
            <person name="Relman D.A."/>
        </authorList>
    </citation>
    <scope>NUCLEOTIDE SEQUENCE [LARGE SCALE GENOMIC DNA]</scope>
    <source>
        <strain evidence="1">DOLJORAL78_47_16</strain>
    </source>
</reference>
<dbReference type="EMBL" id="PDSK01000090">
    <property type="protein sequence ID" value="PIE34349.1"/>
    <property type="molecule type" value="Genomic_DNA"/>
</dbReference>
<accession>A0A2G6KHR4</accession>
<proteinExistence type="predicted"/>
<sequence>MKTSSDVYRRERREIHDPDFLSAPLSVLRGEKKSAPKEHFQPSIYPLRLLLTFFLHVFAS</sequence>
<dbReference type="AlphaFoldDB" id="A0A2G6KHR4"/>